<name>A0ACB0E807_RANTA</name>
<dbReference type="Proteomes" id="UP001162501">
    <property type="component" value="Chromosome 16"/>
</dbReference>
<sequence>MGQQAVFTTDKQLSGRQAQLRGAEVDRGGASVWGVWCVPVVCWGGECATPHPCLSFPFPFLVSQLPVEETGALRGRRGGGSWKGGEKEAGAKGPAPGETEGVRKEMPLHTSTRVCTAHVPNTELARWQLPGTGEPALSQAPGDLACGPASA</sequence>
<dbReference type="EMBL" id="OX596100">
    <property type="protein sequence ID" value="CAI9696574.1"/>
    <property type="molecule type" value="Genomic_DNA"/>
</dbReference>
<evidence type="ECO:0000313" key="2">
    <source>
        <dbReference type="Proteomes" id="UP001162501"/>
    </source>
</evidence>
<proteinExistence type="predicted"/>
<accession>A0ACB0E807</accession>
<organism evidence="1 2">
    <name type="scientific">Rangifer tarandus platyrhynchus</name>
    <name type="common">Svalbard reindeer</name>
    <dbReference type="NCBI Taxonomy" id="3082113"/>
    <lineage>
        <taxon>Eukaryota</taxon>
        <taxon>Metazoa</taxon>
        <taxon>Chordata</taxon>
        <taxon>Craniata</taxon>
        <taxon>Vertebrata</taxon>
        <taxon>Euteleostomi</taxon>
        <taxon>Mammalia</taxon>
        <taxon>Eutheria</taxon>
        <taxon>Laurasiatheria</taxon>
        <taxon>Artiodactyla</taxon>
        <taxon>Ruminantia</taxon>
        <taxon>Pecora</taxon>
        <taxon>Cervidae</taxon>
        <taxon>Odocoileinae</taxon>
        <taxon>Rangifer</taxon>
    </lineage>
</organism>
<protein>
    <submittedName>
        <fullName evidence="1">Uncharacterized protein</fullName>
    </submittedName>
</protein>
<evidence type="ECO:0000313" key="1">
    <source>
        <dbReference type="EMBL" id="CAI9696574.1"/>
    </source>
</evidence>
<reference evidence="1" key="1">
    <citation type="submission" date="2023-05" db="EMBL/GenBank/DDBJ databases">
        <authorList>
            <consortium name="ELIXIR-Norway"/>
        </authorList>
    </citation>
    <scope>NUCLEOTIDE SEQUENCE</scope>
</reference>
<gene>
    <name evidence="1" type="ORF">MRATA1EN3_LOCUS7787</name>
</gene>